<dbReference type="PANTHER" id="PTHR10858">
    <property type="entry name" value="DEOXYRIBONUCLEASE II"/>
    <property type="match status" value="1"/>
</dbReference>
<evidence type="ECO:0000313" key="5">
    <source>
        <dbReference type="Proteomes" id="UP000024635"/>
    </source>
</evidence>
<protein>
    <submittedName>
        <fullName evidence="4">Uncharacterized protein</fullName>
    </submittedName>
</protein>
<evidence type="ECO:0000313" key="4">
    <source>
        <dbReference type="EMBL" id="EYC41886.1"/>
    </source>
</evidence>
<dbReference type="PANTHER" id="PTHR10858:SF30">
    <property type="entry name" value="CELL-DEATH-RELATED NUCLEASE 7"/>
    <property type="match status" value="1"/>
</dbReference>
<dbReference type="Proteomes" id="UP000024635">
    <property type="component" value="Unassembled WGS sequence"/>
</dbReference>
<feature type="chain" id="PRO_5001491561" evidence="3">
    <location>
        <begin position="18"/>
        <end position="357"/>
    </location>
</feature>
<comment type="similarity">
    <text evidence="1">Belongs to the DNase II family.</text>
</comment>
<comment type="caution">
    <text evidence="4">The sequence shown here is derived from an EMBL/GenBank/DDBJ whole genome shotgun (WGS) entry which is preliminary data.</text>
</comment>
<dbReference type="EMBL" id="JARK01000152">
    <property type="protein sequence ID" value="EYC41886.1"/>
    <property type="molecule type" value="Genomic_DNA"/>
</dbReference>
<evidence type="ECO:0000256" key="2">
    <source>
        <dbReference type="ARBA" id="ARBA00022801"/>
    </source>
</evidence>
<proteinExistence type="inferred from homology"/>
<keyword evidence="3" id="KW-0732">Signal</keyword>
<sequence length="357" mass="39758">MLGAFLVLAALAGHTSARIGCKNMKGKDVDWFAAIKLPNMDENKGFSFVYFDSTLNGWKRSPELINSTDSAIGATINQIYKSDKARTFKVAYNDDCPGKDVDSGRGHSKGVALFDEKMGFWMLHSVPNFPPTDKYNYPESGSKYAQSFLCLTLDANFLPDVGEYMRFAQVTPFITNLPKYHEALAPVLMSVVNRKSLTRSDTIFTTIRGMQTIDGKKVKAFSKHKKSKFDLWHDFIAPNLKTQMAVETWRNGAAKDVGTQCGTDHNVFDITSVSIMNLGYSSSKDHSKWGVSMNETVPAVCIGDVNRQQSQFKRGGGAVCIQDRKLWKTFYDSIGSYNNCKGETVPAKKVKESNHVE</sequence>
<dbReference type="InterPro" id="IPR004947">
    <property type="entry name" value="DNase_II"/>
</dbReference>
<reference evidence="5" key="1">
    <citation type="journal article" date="2015" name="Nat. Genet.">
        <title>The genome and transcriptome of the zoonotic hookworm Ancylostoma ceylanicum identify infection-specific gene families.</title>
        <authorList>
            <person name="Schwarz E.M."/>
            <person name="Hu Y."/>
            <person name="Antoshechkin I."/>
            <person name="Miller M.M."/>
            <person name="Sternberg P.W."/>
            <person name="Aroian R.V."/>
        </authorList>
    </citation>
    <scope>NUCLEOTIDE SEQUENCE</scope>
    <source>
        <strain evidence="5">HY135</strain>
    </source>
</reference>
<name>A0A016WQJ5_9BILA</name>
<dbReference type="GO" id="GO:0004531">
    <property type="term" value="F:deoxyribonuclease II activity"/>
    <property type="evidence" value="ECO:0007669"/>
    <property type="project" value="InterPro"/>
</dbReference>
<keyword evidence="5" id="KW-1185">Reference proteome</keyword>
<dbReference type="AlphaFoldDB" id="A0A016WQJ5"/>
<accession>A0A016WQJ5</accession>
<gene>
    <name evidence="4" type="primary">Acey_s0552.g3343</name>
    <name evidence="4" type="ORF">Y032_0552g3343</name>
</gene>
<evidence type="ECO:0000256" key="1">
    <source>
        <dbReference type="ARBA" id="ARBA00007527"/>
    </source>
</evidence>
<dbReference type="CDD" id="cd09120">
    <property type="entry name" value="PLDc_DNaseII_1"/>
    <property type="match status" value="1"/>
</dbReference>
<feature type="signal peptide" evidence="3">
    <location>
        <begin position="1"/>
        <end position="17"/>
    </location>
</feature>
<evidence type="ECO:0000256" key="3">
    <source>
        <dbReference type="SAM" id="SignalP"/>
    </source>
</evidence>
<dbReference type="Pfam" id="PF03265">
    <property type="entry name" value="DNase_II"/>
    <property type="match status" value="1"/>
</dbReference>
<dbReference type="OrthoDB" id="10261598at2759"/>
<dbReference type="STRING" id="53326.A0A016WQJ5"/>
<dbReference type="GO" id="GO:0006309">
    <property type="term" value="P:apoptotic DNA fragmentation"/>
    <property type="evidence" value="ECO:0007669"/>
    <property type="project" value="TreeGrafter"/>
</dbReference>
<organism evidence="4 5">
    <name type="scientific">Ancylostoma ceylanicum</name>
    <dbReference type="NCBI Taxonomy" id="53326"/>
    <lineage>
        <taxon>Eukaryota</taxon>
        <taxon>Metazoa</taxon>
        <taxon>Ecdysozoa</taxon>
        <taxon>Nematoda</taxon>
        <taxon>Chromadorea</taxon>
        <taxon>Rhabditida</taxon>
        <taxon>Rhabditina</taxon>
        <taxon>Rhabditomorpha</taxon>
        <taxon>Strongyloidea</taxon>
        <taxon>Ancylostomatidae</taxon>
        <taxon>Ancylostomatinae</taxon>
        <taxon>Ancylostoma</taxon>
    </lineage>
</organism>
<keyword evidence="2" id="KW-0378">Hydrolase</keyword>